<dbReference type="Proteomes" id="UP001140949">
    <property type="component" value="Unassembled WGS sequence"/>
</dbReference>
<comment type="caution">
    <text evidence="2">The sequence shown here is derived from an EMBL/GenBank/DDBJ whole genome shotgun (WGS) entry which is preliminary data.</text>
</comment>
<gene>
    <name evidence="2" type="ORF">M6B38_221350</name>
</gene>
<proteinExistence type="predicted"/>
<evidence type="ECO:0000256" key="1">
    <source>
        <dbReference type="SAM" id="SignalP"/>
    </source>
</evidence>
<sequence length="135" mass="15180">MLNMSTLVWLAVTTVEGRVPFASEVYILKLSHKLDMQSKMIERPVSDSIDALHPTTNTSRDIELELEAIQDGKIRGIPMDNVDSEPLDIRTEDTTEPLVTNCKAETGEMDAALSREKLQVLQLKQELREAEARNT</sequence>
<feature type="signal peptide" evidence="1">
    <location>
        <begin position="1"/>
        <end position="17"/>
    </location>
</feature>
<evidence type="ECO:0000313" key="3">
    <source>
        <dbReference type="Proteomes" id="UP001140949"/>
    </source>
</evidence>
<feature type="chain" id="PRO_5043881485" evidence="1">
    <location>
        <begin position="18"/>
        <end position="135"/>
    </location>
</feature>
<reference evidence="2" key="2">
    <citation type="submission" date="2023-04" db="EMBL/GenBank/DDBJ databases">
        <authorList>
            <person name="Bruccoleri R.E."/>
            <person name="Oakeley E.J."/>
            <person name="Faust A.-M."/>
            <person name="Dessus-Babus S."/>
            <person name="Altorfer M."/>
            <person name="Burckhardt D."/>
            <person name="Oertli M."/>
            <person name="Naumann U."/>
            <person name="Petersen F."/>
            <person name="Wong J."/>
        </authorList>
    </citation>
    <scope>NUCLEOTIDE SEQUENCE</scope>
    <source>
        <strain evidence="2">GSM-AAB239-AS_SAM_17_03QT</strain>
        <tissue evidence="2">Leaf</tissue>
    </source>
</reference>
<dbReference type="AlphaFoldDB" id="A0AAX6DZ00"/>
<protein>
    <submittedName>
        <fullName evidence="2">Acyl-CoA-binding domain-containing protein 4-like</fullName>
    </submittedName>
</protein>
<accession>A0AAX6DZ00</accession>
<evidence type="ECO:0000313" key="2">
    <source>
        <dbReference type="EMBL" id="KAJ6797004.1"/>
    </source>
</evidence>
<keyword evidence="1" id="KW-0732">Signal</keyword>
<organism evidence="2 3">
    <name type="scientific">Iris pallida</name>
    <name type="common">Sweet iris</name>
    <dbReference type="NCBI Taxonomy" id="29817"/>
    <lineage>
        <taxon>Eukaryota</taxon>
        <taxon>Viridiplantae</taxon>
        <taxon>Streptophyta</taxon>
        <taxon>Embryophyta</taxon>
        <taxon>Tracheophyta</taxon>
        <taxon>Spermatophyta</taxon>
        <taxon>Magnoliopsida</taxon>
        <taxon>Liliopsida</taxon>
        <taxon>Asparagales</taxon>
        <taxon>Iridaceae</taxon>
        <taxon>Iridoideae</taxon>
        <taxon>Irideae</taxon>
        <taxon>Iris</taxon>
    </lineage>
</organism>
<dbReference type="EMBL" id="JANAVB010041173">
    <property type="protein sequence ID" value="KAJ6797004.1"/>
    <property type="molecule type" value="Genomic_DNA"/>
</dbReference>
<name>A0AAX6DZ00_IRIPA</name>
<reference evidence="2" key="1">
    <citation type="journal article" date="2023" name="GigaByte">
        <title>Genome assembly of the bearded iris, Iris pallida Lam.</title>
        <authorList>
            <person name="Bruccoleri R.E."/>
            <person name="Oakeley E.J."/>
            <person name="Faust A.M.E."/>
            <person name="Altorfer M."/>
            <person name="Dessus-Babus S."/>
            <person name="Burckhardt D."/>
            <person name="Oertli M."/>
            <person name="Naumann U."/>
            <person name="Petersen F."/>
            <person name="Wong J."/>
        </authorList>
    </citation>
    <scope>NUCLEOTIDE SEQUENCE</scope>
    <source>
        <strain evidence="2">GSM-AAB239-AS_SAM_17_03QT</strain>
    </source>
</reference>
<keyword evidence="3" id="KW-1185">Reference proteome</keyword>